<gene>
    <name evidence="4" type="ORF">Poly30_44780</name>
</gene>
<dbReference type="OrthoDB" id="283384at2"/>
<dbReference type="PANTHER" id="PTHR46401:SF2">
    <property type="entry name" value="GLYCOSYLTRANSFERASE WBBK-RELATED"/>
    <property type="match status" value="1"/>
</dbReference>
<dbReference type="InterPro" id="IPR028098">
    <property type="entry name" value="Glyco_trans_4-like_N"/>
</dbReference>
<dbReference type="GO" id="GO:0009103">
    <property type="term" value="P:lipopolysaccharide biosynthetic process"/>
    <property type="evidence" value="ECO:0007669"/>
    <property type="project" value="TreeGrafter"/>
</dbReference>
<keyword evidence="5" id="KW-1185">Reference proteome</keyword>
<dbReference type="InterPro" id="IPR001296">
    <property type="entry name" value="Glyco_trans_1"/>
</dbReference>
<reference evidence="4 5" key="1">
    <citation type="submission" date="2019-02" db="EMBL/GenBank/DDBJ databases">
        <title>Deep-cultivation of Planctomycetes and their phenomic and genomic characterization uncovers novel biology.</title>
        <authorList>
            <person name="Wiegand S."/>
            <person name="Jogler M."/>
            <person name="Boedeker C."/>
            <person name="Pinto D."/>
            <person name="Vollmers J."/>
            <person name="Rivas-Marin E."/>
            <person name="Kohn T."/>
            <person name="Peeters S.H."/>
            <person name="Heuer A."/>
            <person name="Rast P."/>
            <person name="Oberbeckmann S."/>
            <person name="Bunk B."/>
            <person name="Jeske O."/>
            <person name="Meyerdierks A."/>
            <person name="Storesund J.E."/>
            <person name="Kallscheuer N."/>
            <person name="Luecker S."/>
            <person name="Lage O.M."/>
            <person name="Pohl T."/>
            <person name="Merkel B.J."/>
            <person name="Hornburger P."/>
            <person name="Mueller R.-W."/>
            <person name="Bruemmer F."/>
            <person name="Labrenz M."/>
            <person name="Spormann A.M."/>
            <person name="Op den Camp H."/>
            <person name="Overmann J."/>
            <person name="Amann R."/>
            <person name="Jetten M.S.M."/>
            <person name="Mascher T."/>
            <person name="Medema M.H."/>
            <person name="Devos D.P."/>
            <person name="Kaster A.-K."/>
            <person name="Ovreas L."/>
            <person name="Rohde M."/>
            <person name="Galperin M.Y."/>
            <person name="Jogler C."/>
        </authorList>
    </citation>
    <scope>NUCLEOTIDE SEQUENCE [LARGE SCALE GENOMIC DNA]</scope>
    <source>
        <strain evidence="4 5">Poly30</strain>
    </source>
</reference>
<sequence length="369" mass="39463">MSRAPRLLISGVCLGQPAGGVRRHNAELLPRLARILEAGGGRLAVLEGRVPITFDLPDSVEIFRSRVHWLPAPMRAAGESKALKDAIESAAAAGRPFDLVHTAHQPTPRGLPLPFTLTIHDLRSLDLDRAPFVRRLIGGKVLTRATQEAAAIFVVSEWMQSRVAAEFPWTESKLSVIGNGVDHLPVLARSPDAAAPFLLHLGHIEPRKNLDLVVRALALDAGLPPLVLAGSPKGNTGTELLELAASLGVQDRIRIEEAPDDARVAELYARATCAVFPSRLEGHGIGPLEALRAGCPVAVSRIPAHVETLGETAEFFEVEDPEGCARALRAVLRDLGLRDRGVPAPPRFQTWDDGAEAWAAGLSRALPAG</sequence>
<dbReference type="Pfam" id="PF00534">
    <property type="entry name" value="Glycos_transf_1"/>
    <property type="match status" value="1"/>
</dbReference>
<dbReference type="PANTHER" id="PTHR46401">
    <property type="entry name" value="GLYCOSYLTRANSFERASE WBBK-RELATED"/>
    <property type="match status" value="1"/>
</dbReference>
<dbReference type="CDD" id="cd03809">
    <property type="entry name" value="GT4_MtfB-like"/>
    <property type="match status" value="1"/>
</dbReference>
<evidence type="ECO:0000313" key="5">
    <source>
        <dbReference type="Proteomes" id="UP000320390"/>
    </source>
</evidence>
<dbReference type="SUPFAM" id="SSF53756">
    <property type="entry name" value="UDP-Glycosyltransferase/glycogen phosphorylase"/>
    <property type="match status" value="1"/>
</dbReference>
<dbReference type="EMBL" id="CP036434">
    <property type="protein sequence ID" value="QDV08923.1"/>
    <property type="molecule type" value="Genomic_DNA"/>
</dbReference>
<organism evidence="4 5">
    <name type="scientific">Saltatorellus ferox</name>
    <dbReference type="NCBI Taxonomy" id="2528018"/>
    <lineage>
        <taxon>Bacteria</taxon>
        <taxon>Pseudomonadati</taxon>
        <taxon>Planctomycetota</taxon>
        <taxon>Planctomycetia</taxon>
        <taxon>Planctomycetia incertae sedis</taxon>
        <taxon>Saltatorellus</taxon>
    </lineage>
</organism>
<name>A0A518EXW5_9BACT</name>
<dbReference type="EC" id="2.4.1.11" evidence="4"/>
<protein>
    <submittedName>
        <fullName evidence="4">Glycogen synthase</fullName>
        <ecNumber evidence="4">2.4.1.11</ecNumber>
    </submittedName>
</protein>
<dbReference type="AlphaFoldDB" id="A0A518EXW5"/>
<keyword evidence="1 4" id="KW-0808">Transferase</keyword>
<dbReference type="Gene3D" id="3.40.50.2000">
    <property type="entry name" value="Glycogen Phosphorylase B"/>
    <property type="match status" value="2"/>
</dbReference>
<dbReference type="GO" id="GO:0004373">
    <property type="term" value="F:alpha-1,4-glucan glucosyltransferase (UDP-glucose donor) activity"/>
    <property type="evidence" value="ECO:0007669"/>
    <property type="project" value="UniProtKB-EC"/>
</dbReference>
<dbReference type="Pfam" id="PF13439">
    <property type="entry name" value="Glyco_transf_4"/>
    <property type="match status" value="1"/>
</dbReference>
<evidence type="ECO:0000259" key="3">
    <source>
        <dbReference type="Pfam" id="PF13439"/>
    </source>
</evidence>
<feature type="domain" description="Glycosyltransferase subfamily 4-like N-terminal" evidence="3">
    <location>
        <begin position="19"/>
        <end position="182"/>
    </location>
</feature>
<dbReference type="RefSeq" id="WP_145202414.1">
    <property type="nucleotide sequence ID" value="NZ_CP036434.1"/>
</dbReference>
<evidence type="ECO:0000256" key="1">
    <source>
        <dbReference type="ARBA" id="ARBA00022679"/>
    </source>
</evidence>
<evidence type="ECO:0000259" key="2">
    <source>
        <dbReference type="Pfam" id="PF00534"/>
    </source>
</evidence>
<feature type="domain" description="Glycosyl transferase family 1" evidence="2">
    <location>
        <begin position="196"/>
        <end position="339"/>
    </location>
</feature>
<evidence type="ECO:0000313" key="4">
    <source>
        <dbReference type="EMBL" id="QDV08923.1"/>
    </source>
</evidence>
<proteinExistence type="predicted"/>
<dbReference type="Proteomes" id="UP000320390">
    <property type="component" value="Chromosome"/>
</dbReference>
<keyword evidence="4" id="KW-0328">Glycosyltransferase</keyword>
<accession>A0A518EXW5</accession>